<keyword evidence="2" id="KW-1185">Reference proteome</keyword>
<protein>
    <submittedName>
        <fullName evidence="1">Uncharacterized protein</fullName>
    </submittedName>
</protein>
<name>A0A8D2L1S8_VARKO</name>
<dbReference type="AlphaFoldDB" id="A0A8D2L1S8"/>
<sequence length="135" mass="15365">FRSRDSSQDPLTRSQRGRSIPCSTWQVFVVTELAPAHQRTEKSHGAFTTYRLTEMLSWRYSLGKESGFVRQGRSALTENCRCFTGMPPGRPTASLQGCCHTSQPRALGSWGWRNPLRTSEAPGGWLRTWRPRSFM</sequence>
<organism evidence="1 2">
    <name type="scientific">Varanus komodoensis</name>
    <name type="common">Komodo dragon</name>
    <dbReference type="NCBI Taxonomy" id="61221"/>
    <lineage>
        <taxon>Eukaryota</taxon>
        <taxon>Metazoa</taxon>
        <taxon>Chordata</taxon>
        <taxon>Craniata</taxon>
        <taxon>Vertebrata</taxon>
        <taxon>Euteleostomi</taxon>
        <taxon>Lepidosauria</taxon>
        <taxon>Squamata</taxon>
        <taxon>Bifurcata</taxon>
        <taxon>Unidentata</taxon>
        <taxon>Episquamata</taxon>
        <taxon>Toxicofera</taxon>
        <taxon>Anguimorpha</taxon>
        <taxon>Paleoanguimorpha</taxon>
        <taxon>Varanoidea</taxon>
        <taxon>Varanidae</taxon>
        <taxon>Varanus</taxon>
    </lineage>
</organism>
<reference evidence="1" key="1">
    <citation type="submission" date="2025-08" db="UniProtKB">
        <authorList>
            <consortium name="Ensembl"/>
        </authorList>
    </citation>
    <scope>IDENTIFICATION</scope>
</reference>
<reference evidence="1" key="2">
    <citation type="submission" date="2025-09" db="UniProtKB">
        <authorList>
            <consortium name="Ensembl"/>
        </authorList>
    </citation>
    <scope>IDENTIFICATION</scope>
</reference>
<accession>A0A8D2L1S8</accession>
<dbReference type="Proteomes" id="UP000694545">
    <property type="component" value="Unplaced"/>
</dbReference>
<evidence type="ECO:0000313" key="2">
    <source>
        <dbReference type="Proteomes" id="UP000694545"/>
    </source>
</evidence>
<evidence type="ECO:0000313" key="1">
    <source>
        <dbReference type="Ensembl" id="ENSVKKP00000015420.1"/>
    </source>
</evidence>
<proteinExistence type="predicted"/>
<dbReference type="Ensembl" id="ENSVKKT00000015790.1">
    <property type="protein sequence ID" value="ENSVKKP00000015420.1"/>
    <property type="gene ID" value="ENSVKKG00000010555.1"/>
</dbReference>